<feature type="compositionally biased region" description="Polar residues" evidence="1">
    <location>
        <begin position="381"/>
        <end position="401"/>
    </location>
</feature>
<protein>
    <submittedName>
        <fullName evidence="2">Uncharacterized protein</fullName>
    </submittedName>
</protein>
<evidence type="ECO:0000313" key="2">
    <source>
        <dbReference type="EMBL" id="USW49077.1"/>
    </source>
</evidence>
<dbReference type="Proteomes" id="UP001056384">
    <property type="component" value="Chromosome 2"/>
</dbReference>
<feature type="compositionally biased region" description="Polar residues" evidence="1">
    <location>
        <begin position="522"/>
        <end position="532"/>
    </location>
</feature>
<proteinExistence type="predicted"/>
<feature type="region of interest" description="Disordered" evidence="1">
    <location>
        <begin position="304"/>
        <end position="327"/>
    </location>
</feature>
<sequence>MIRFKSAGVTATLTTADLNDSLSRSVTLTMGKEQGVDDRRVDGVLSAGEPLQSIPIGADGTERGVLQYIGEHDDMAFLMVEAGAKEDAPQQQQALRLTIDTTEQAHVGPRKTTDMDIKIEVYLNGELCDSTLLNPRKTGLLNQYKLDGSRIQRQLEKPFTYQPSSELDPTSTLTAEQRWGRVSAAMAVEARLRGTDHNGNPPLAGRFCSALAQVPLPSRLQQNTCLGIIDILVLSGKGVKDGPSQGYIARPTRMRSEGYHSTEPRGLLIQLNPPVMGQLADFAKRRESHETKEMLSARRDSVIAAVPQQHPGQRGASRNSDLGGSIDTDAFASTIAEGEDPFADSTAPCNVPSSSSSSDTPLAAVSRDKPKQPLTLKLRSKTSQPAQSSQITPNAQSTPPNQAMRKLTQGEKNASEFAKAYGIPYHPQMKVENFRDRRGKDCGSRMVTQRIADINKMTPNNRDAAARALKNEIIRQQSSSNQVTPAKPPRGLVKLSLPSKASPAQTPTVTPREGTLGGPFQTPAQSTPNVTPLTRRASHKPGKLDDQTPEEALANFKLPDMCHGSVVSYAGGDASRQISKTRPGHFEEEEFIVGMRFVVV</sequence>
<feature type="region of interest" description="Disordered" evidence="1">
    <location>
        <begin position="474"/>
        <end position="547"/>
    </location>
</feature>
<feature type="region of interest" description="Disordered" evidence="1">
    <location>
        <begin position="340"/>
        <end position="402"/>
    </location>
</feature>
<dbReference type="AlphaFoldDB" id="A0A9Q9AN63"/>
<gene>
    <name evidence="2" type="ORF">Slin15195_G023960</name>
</gene>
<name>A0A9Q9AN63_9PEZI</name>
<organism evidence="2 3">
    <name type="scientific">Septoria linicola</name>
    <dbReference type="NCBI Taxonomy" id="215465"/>
    <lineage>
        <taxon>Eukaryota</taxon>
        <taxon>Fungi</taxon>
        <taxon>Dikarya</taxon>
        <taxon>Ascomycota</taxon>
        <taxon>Pezizomycotina</taxon>
        <taxon>Dothideomycetes</taxon>
        <taxon>Dothideomycetidae</taxon>
        <taxon>Mycosphaerellales</taxon>
        <taxon>Mycosphaerellaceae</taxon>
        <taxon>Septoria</taxon>
    </lineage>
</organism>
<keyword evidence="3" id="KW-1185">Reference proteome</keyword>
<feature type="compositionally biased region" description="Polar residues" evidence="1">
    <location>
        <begin position="474"/>
        <end position="484"/>
    </location>
</feature>
<reference evidence="2" key="1">
    <citation type="submission" date="2022-06" db="EMBL/GenBank/DDBJ databases">
        <title>Complete genome sequences of two strains of the flax pathogen Septoria linicola.</title>
        <authorList>
            <person name="Lapalu N."/>
            <person name="Simon A."/>
            <person name="Demenou B."/>
            <person name="Paumier D."/>
            <person name="Guillot M.-P."/>
            <person name="Gout L."/>
            <person name="Valade R."/>
        </authorList>
    </citation>
    <scope>NUCLEOTIDE SEQUENCE</scope>
    <source>
        <strain evidence="2">SE15195</strain>
    </source>
</reference>
<accession>A0A9Q9AN63</accession>
<evidence type="ECO:0000313" key="3">
    <source>
        <dbReference type="Proteomes" id="UP001056384"/>
    </source>
</evidence>
<evidence type="ECO:0000256" key="1">
    <source>
        <dbReference type="SAM" id="MobiDB-lite"/>
    </source>
</evidence>
<dbReference type="EMBL" id="CP099419">
    <property type="protein sequence ID" value="USW49077.1"/>
    <property type="molecule type" value="Genomic_DNA"/>
</dbReference>